<evidence type="ECO:0008006" key="3">
    <source>
        <dbReference type="Google" id="ProtNLM"/>
    </source>
</evidence>
<dbReference type="Proteomes" id="UP000218542">
    <property type="component" value="Unassembled WGS sequence"/>
</dbReference>
<gene>
    <name evidence="1" type="ORF">SCALIN_C28_0249</name>
</gene>
<dbReference type="RefSeq" id="WP_096895424.1">
    <property type="nucleotide sequence ID" value="NZ_BAOS01000028.1"/>
</dbReference>
<protein>
    <recommendedName>
        <fullName evidence="3">Type II toxin-antitoxin system HigB family toxin</fullName>
    </recommendedName>
</protein>
<proteinExistence type="predicted"/>
<reference evidence="2" key="1">
    <citation type="journal article" date="2017" name="Environ. Microbiol. Rep.">
        <title>Genetic Diversity of Marine Anaerobic Ammonium-Oxidizing Bacteria as Revealed by Genomic and Proteomic Analyses of 'Candidatus Scalindua japonica'.</title>
        <authorList>
            <person name="Oshiki M."/>
            <person name="Mizuto K."/>
            <person name="Kimura Z."/>
            <person name="Kindaichi T."/>
            <person name="Satoh H."/>
            <person name="Okabe S."/>
        </authorList>
    </citation>
    <scope>NUCLEOTIDE SEQUENCE [LARGE SCALE GENOMIC DNA]</scope>
    <source>
        <strain evidence="2">husup-a2</strain>
    </source>
</reference>
<dbReference type="GO" id="GO:0003723">
    <property type="term" value="F:RNA binding"/>
    <property type="evidence" value="ECO:0007669"/>
    <property type="project" value="InterPro"/>
</dbReference>
<dbReference type="EMBL" id="BAOS01000028">
    <property type="protein sequence ID" value="GAX62047.1"/>
    <property type="molecule type" value="Genomic_DNA"/>
</dbReference>
<dbReference type="OrthoDB" id="9799912at2"/>
<name>A0A286U1P3_9BACT</name>
<keyword evidence="2" id="KW-1185">Reference proteome</keyword>
<accession>A0A286U1P3</accession>
<evidence type="ECO:0000313" key="2">
    <source>
        <dbReference type="Proteomes" id="UP000218542"/>
    </source>
</evidence>
<dbReference type="InterPro" id="IPR018669">
    <property type="entry name" value="Toxin_HigB"/>
</dbReference>
<organism evidence="1 2">
    <name type="scientific">Candidatus Scalindua japonica</name>
    <dbReference type="NCBI Taxonomy" id="1284222"/>
    <lineage>
        <taxon>Bacteria</taxon>
        <taxon>Pseudomonadati</taxon>
        <taxon>Planctomycetota</taxon>
        <taxon>Candidatus Brocadiia</taxon>
        <taxon>Candidatus Brocadiales</taxon>
        <taxon>Candidatus Scalinduaceae</taxon>
        <taxon>Candidatus Scalindua</taxon>
    </lineage>
</organism>
<comment type="caution">
    <text evidence="1">The sequence shown here is derived from an EMBL/GenBank/DDBJ whole genome shotgun (WGS) entry which is preliminary data.</text>
</comment>
<dbReference type="GO" id="GO:0004519">
    <property type="term" value="F:endonuclease activity"/>
    <property type="evidence" value="ECO:0007669"/>
    <property type="project" value="InterPro"/>
</dbReference>
<dbReference type="AlphaFoldDB" id="A0A286U1P3"/>
<evidence type="ECO:0000313" key="1">
    <source>
        <dbReference type="EMBL" id="GAX62047.1"/>
    </source>
</evidence>
<sequence length="69" mass="8024">MLNEAEEADWKCSQDIKQRYASASFLADNIVVFNIKGNDYRIVAKINYPSKSVLIKRIGTHSEYSKWRL</sequence>
<dbReference type="Pfam" id="PF09907">
    <property type="entry name" value="HigB_toxin"/>
    <property type="match status" value="1"/>
</dbReference>
<dbReference type="GO" id="GO:0110001">
    <property type="term" value="C:toxin-antitoxin complex"/>
    <property type="evidence" value="ECO:0007669"/>
    <property type="project" value="InterPro"/>
</dbReference>